<dbReference type="InterPro" id="IPR036113">
    <property type="entry name" value="Asp/Glu-ADT_sf_sub_c"/>
</dbReference>
<dbReference type="PANTHER" id="PTHR15004">
    <property type="entry name" value="GLUTAMYL-TRNA(GLN) AMIDOTRANSFERASE SUBUNIT C, MITOCHONDRIAL"/>
    <property type="match status" value="1"/>
</dbReference>
<accession>A0A1F7HIX0</accession>
<feature type="region of interest" description="Disordered" evidence="1">
    <location>
        <begin position="53"/>
        <end position="83"/>
    </location>
</feature>
<evidence type="ECO:0008006" key="4">
    <source>
        <dbReference type="Google" id="ProtNLM"/>
    </source>
</evidence>
<comment type="caution">
    <text evidence="2">The sequence shown here is derived from an EMBL/GenBank/DDBJ whole genome shotgun (WGS) entry which is preliminary data.</text>
</comment>
<dbReference type="AlphaFoldDB" id="A0A1F7HIX0"/>
<dbReference type="InterPro" id="IPR003837">
    <property type="entry name" value="GatC"/>
</dbReference>
<dbReference type="EMBL" id="MFZV01000017">
    <property type="protein sequence ID" value="OGK31187.1"/>
    <property type="molecule type" value="Genomic_DNA"/>
</dbReference>
<sequence>MKKGFKLDKNIIAYLASLSNLTLNPKEIPSLIKKLEETREFIENINQINTKKVKPTEHPGNLKNVTFNDGDKDERKLNEEQTFKNTKNKKGDYFITKKIL</sequence>
<dbReference type="Proteomes" id="UP000177199">
    <property type="component" value="Unassembled WGS sequence"/>
</dbReference>
<evidence type="ECO:0000313" key="3">
    <source>
        <dbReference type="Proteomes" id="UP000177199"/>
    </source>
</evidence>
<reference evidence="2 3" key="1">
    <citation type="journal article" date="2016" name="Nat. Commun.">
        <title>Thousands of microbial genomes shed light on interconnected biogeochemical processes in an aquifer system.</title>
        <authorList>
            <person name="Anantharaman K."/>
            <person name="Brown C.T."/>
            <person name="Hug L.A."/>
            <person name="Sharon I."/>
            <person name="Castelle C.J."/>
            <person name="Probst A.J."/>
            <person name="Thomas B.C."/>
            <person name="Singh A."/>
            <person name="Wilkins M.J."/>
            <person name="Karaoz U."/>
            <person name="Brodie E.L."/>
            <person name="Williams K.H."/>
            <person name="Hubbard S.S."/>
            <person name="Banfield J.F."/>
        </authorList>
    </citation>
    <scope>NUCLEOTIDE SEQUENCE [LARGE SCALE GENOMIC DNA]</scope>
</reference>
<gene>
    <name evidence="2" type="ORF">A3F29_01675</name>
</gene>
<dbReference type="SUPFAM" id="SSF141000">
    <property type="entry name" value="Glu-tRNAGln amidotransferase C subunit"/>
    <property type="match status" value="1"/>
</dbReference>
<dbReference type="PANTHER" id="PTHR15004:SF0">
    <property type="entry name" value="GLUTAMYL-TRNA(GLN) AMIDOTRANSFERASE SUBUNIT C, MITOCHONDRIAL"/>
    <property type="match status" value="1"/>
</dbReference>
<evidence type="ECO:0000256" key="1">
    <source>
        <dbReference type="SAM" id="MobiDB-lite"/>
    </source>
</evidence>
<dbReference type="GO" id="GO:0070681">
    <property type="term" value="P:glutaminyl-tRNAGln biosynthesis via transamidation"/>
    <property type="evidence" value="ECO:0007669"/>
    <property type="project" value="TreeGrafter"/>
</dbReference>
<feature type="compositionally biased region" description="Basic and acidic residues" evidence="1">
    <location>
        <begin position="69"/>
        <end position="82"/>
    </location>
</feature>
<dbReference type="GO" id="GO:0006450">
    <property type="term" value="P:regulation of translational fidelity"/>
    <property type="evidence" value="ECO:0007669"/>
    <property type="project" value="InterPro"/>
</dbReference>
<proteinExistence type="predicted"/>
<protein>
    <recommendedName>
        <fullName evidence="4">Aspartyl/glutamyl-tRNA(Asn/Gln) amidotransferase subunit C</fullName>
    </recommendedName>
</protein>
<name>A0A1F7HIX0_9BACT</name>
<dbReference type="Pfam" id="PF02686">
    <property type="entry name" value="GatC"/>
    <property type="match status" value="1"/>
</dbReference>
<evidence type="ECO:0000313" key="2">
    <source>
        <dbReference type="EMBL" id="OGK31187.1"/>
    </source>
</evidence>
<organism evidence="2 3">
    <name type="scientific">Candidatus Roizmanbacteria bacterium RIFCSPHIGHO2_12_FULL_33_9</name>
    <dbReference type="NCBI Taxonomy" id="1802045"/>
    <lineage>
        <taxon>Bacteria</taxon>
        <taxon>Candidatus Roizmaniibacteriota</taxon>
    </lineage>
</organism>